<reference evidence="1" key="1">
    <citation type="submission" date="2022-04" db="EMBL/GenBank/DDBJ databases">
        <title>Genome of the entomopathogenic fungus Entomophthora muscae.</title>
        <authorList>
            <person name="Elya C."/>
            <person name="Lovett B.R."/>
            <person name="Lee E."/>
            <person name="Macias A.M."/>
            <person name="Hajek A.E."/>
            <person name="De Bivort B.L."/>
            <person name="Kasson M.T."/>
            <person name="De Fine Licht H.H."/>
            <person name="Stajich J.E."/>
        </authorList>
    </citation>
    <scope>NUCLEOTIDE SEQUENCE</scope>
    <source>
        <strain evidence="1">Berkeley</strain>
    </source>
</reference>
<proteinExistence type="predicted"/>
<comment type="caution">
    <text evidence="1">The sequence shown here is derived from an EMBL/GenBank/DDBJ whole genome shotgun (WGS) entry which is preliminary data.</text>
</comment>
<accession>A0ACC2TPV7</accession>
<sequence>MKSIIGSLLVFVTAAECHTLVRRHGIHFDSGDYIIEWNIASIFLVFLMSVLGCSFPVLVTRVPSLKPLLVVVDVSRHFGTGVILATAFSHMFVNSIYFLLQDLLPTFIKAYSASTSIIVIVSILLMHMLEIVASDKCKATPDEPEKAMGHHCHPNLFSRKRRKLTTYILEIGILSHSVFIGIALGLKKSQEFFPFLIAIMFHQFFEGVGLGARIAEITFKKLLTPITMVVAYSLTTSVGITIGVVVHGFYERYSVGAILVEGLLDAISAGILIYTALVELIGRDLSHGSDFSRMSPQGKLCCLVAFYAGALSMIIIAAWA</sequence>
<evidence type="ECO:0000313" key="2">
    <source>
        <dbReference type="Proteomes" id="UP001165960"/>
    </source>
</evidence>
<name>A0ACC2TPV7_9FUNG</name>
<gene>
    <name evidence="1" type="ORF">DSO57_1024480</name>
</gene>
<evidence type="ECO:0000313" key="1">
    <source>
        <dbReference type="EMBL" id="KAJ9076610.1"/>
    </source>
</evidence>
<dbReference type="Proteomes" id="UP001165960">
    <property type="component" value="Unassembled WGS sequence"/>
</dbReference>
<organism evidence="1 2">
    <name type="scientific">Entomophthora muscae</name>
    <dbReference type="NCBI Taxonomy" id="34485"/>
    <lineage>
        <taxon>Eukaryota</taxon>
        <taxon>Fungi</taxon>
        <taxon>Fungi incertae sedis</taxon>
        <taxon>Zoopagomycota</taxon>
        <taxon>Entomophthoromycotina</taxon>
        <taxon>Entomophthoromycetes</taxon>
        <taxon>Entomophthorales</taxon>
        <taxon>Entomophthoraceae</taxon>
        <taxon>Entomophthora</taxon>
    </lineage>
</organism>
<keyword evidence="2" id="KW-1185">Reference proteome</keyword>
<protein>
    <submittedName>
        <fullName evidence="1">Uncharacterized protein</fullName>
    </submittedName>
</protein>
<dbReference type="EMBL" id="QTSX02002262">
    <property type="protein sequence ID" value="KAJ9076610.1"/>
    <property type="molecule type" value="Genomic_DNA"/>
</dbReference>